<gene>
    <name evidence="3" type="ORF">SAMN05421637_2108</name>
</gene>
<protein>
    <submittedName>
        <fullName evidence="3">Uncharacterized conserved protein, LabA/DUF88 family</fullName>
    </submittedName>
</protein>
<dbReference type="Proteomes" id="UP000183315">
    <property type="component" value="Unassembled WGS sequence"/>
</dbReference>
<reference evidence="4" key="1">
    <citation type="submission" date="2016-10" db="EMBL/GenBank/DDBJ databases">
        <authorList>
            <person name="Varghese N."/>
        </authorList>
    </citation>
    <scope>NUCLEOTIDE SEQUENCE [LARGE SCALE GENOMIC DNA]</scope>
    <source>
        <strain evidence="4">DSM 24868</strain>
    </source>
</reference>
<accession>A0A1H6ZSL8</accession>
<sequence>MRSNATVYIDAGYLVAAAATRLTGSSFRRGIQPDYPSLIGAILTQAEQLAGRPVLRSHWYDAARDQHPDEDQRVIEMIPRVKLRLGRIGNEGQQKGVDLKIGLDMVTHARNGAIDTLVLVSGDDDLTEAVDQAQASGVEVIVLAVPDAQGRPHGVSRHLQATADRLELISGDSLDASIVRRIATSTPAEAVKAVHDAPVPTSADVTAAPAADAAAHRPSPADLARPRSGASTRPIDTYLAPVPVYSSSSGDTDAPAPVASQTGPTYDESIAQVARASLNAFLAYATQAQLVSLRTNRPSIPRELDSTLLRDLSDAIGIYTLSEVERHALRDAFWDALDAVEA</sequence>
<dbReference type="EMBL" id="FNZI01000004">
    <property type="protein sequence ID" value="SEJ51755.1"/>
    <property type="molecule type" value="Genomic_DNA"/>
</dbReference>
<feature type="compositionally biased region" description="Low complexity" evidence="1">
    <location>
        <begin position="205"/>
        <end position="221"/>
    </location>
</feature>
<dbReference type="InterPro" id="IPR021139">
    <property type="entry name" value="NYN"/>
</dbReference>
<dbReference type="PANTHER" id="PTHR35458:SF8">
    <property type="entry name" value="SLR0650 PROTEIN"/>
    <property type="match status" value="1"/>
</dbReference>
<evidence type="ECO:0000313" key="4">
    <source>
        <dbReference type="Proteomes" id="UP000183315"/>
    </source>
</evidence>
<proteinExistence type="predicted"/>
<organism evidence="3 4">
    <name type="scientific">Demequina mangrovi</name>
    <dbReference type="NCBI Taxonomy" id="1043493"/>
    <lineage>
        <taxon>Bacteria</taxon>
        <taxon>Bacillati</taxon>
        <taxon>Actinomycetota</taxon>
        <taxon>Actinomycetes</taxon>
        <taxon>Micrococcales</taxon>
        <taxon>Demequinaceae</taxon>
        <taxon>Demequina</taxon>
    </lineage>
</organism>
<dbReference type="Gene3D" id="3.40.50.1010">
    <property type="entry name" value="5'-nuclease"/>
    <property type="match status" value="1"/>
</dbReference>
<evidence type="ECO:0000256" key="1">
    <source>
        <dbReference type="SAM" id="MobiDB-lite"/>
    </source>
</evidence>
<dbReference type="AlphaFoldDB" id="A0A1H6ZSL8"/>
<name>A0A1H6ZSL8_9MICO</name>
<dbReference type="InterPro" id="IPR047140">
    <property type="entry name" value="LabA"/>
</dbReference>
<evidence type="ECO:0000259" key="2">
    <source>
        <dbReference type="Pfam" id="PF01936"/>
    </source>
</evidence>
<evidence type="ECO:0000313" key="3">
    <source>
        <dbReference type="EMBL" id="SEJ51755.1"/>
    </source>
</evidence>
<feature type="domain" description="NYN" evidence="2">
    <location>
        <begin position="39"/>
        <end position="165"/>
    </location>
</feature>
<dbReference type="OrthoDB" id="9800236at2"/>
<feature type="region of interest" description="Disordered" evidence="1">
    <location>
        <begin position="205"/>
        <end position="235"/>
    </location>
</feature>
<dbReference type="PANTHER" id="PTHR35458">
    <property type="entry name" value="SLR0755 PROTEIN"/>
    <property type="match status" value="1"/>
</dbReference>
<dbReference type="GO" id="GO:0004540">
    <property type="term" value="F:RNA nuclease activity"/>
    <property type="evidence" value="ECO:0007669"/>
    <property type="project" value="InterPro"/>
</dbReference>
<dbReference type="Pfam" id="PF01936">
    <property type="entry name" value="NYN"/>
    <property type="match status" value="1"/>
</dbReference>
<dbReference type="RefSeq" id="WP_042216030.1">
    <property type="nucleotide sequence ID" value="NZ_BBLU01000015.1"/>
</dbReference>
<dbReference type="eggNOG" id="COG1432">
    <property type="taxonomic scope" value="Bacteria"/>
</dbReference>
<keyword evidence="4" id="KW-1185">Reference proteome</keyword>
<dbReference type="STRING" id="1043493.SAMN05421637_2108"/>